<gene>
    <name evidence="1" type="ORF">EZE20_14915</name>
</gene>
<dbReference type="EMBL" id="SMJU01000008">
    <property type="protein sequence ID" value="TDB64247.1"/>
    <property type="molecule type" value="Genomic_DNA"/>
</dbReference>
<dbReference type="AlphaFoldDB" id="A0A4R4K8Z8"/>
<evidence type="ECO:0000313" key="1">
    <source>
        <dbReference type="EMBL" id="TDB64247.1"/>
    </source>
</evidence>
<sequence>MRPQDILILAQLTLEKNNLSQQSTVPLLSKIPQNKTLATLLKISEAEVSESLRRSEYAGLLADLNLKSINKKAFLDFIMHGLPYVFPARPGALVRGVPTAQSAPPLSNSLISEEQYVWEYADGTVRGQRIEPLYPTVPEIAQQNPALYEVLSLIDAIRTGSPRTIRLASQELEKRIISHA</sequence>
<comment type="caution">
    <text evidence="1">The sequence shown here is derived from an EMBL/GenBank/DDBJ whole genome shotgun (WGS) entry which is preliminary data.</text>
</comment>
<protein>
    <submittedName>
        <fullName evidence="1">Uncharacterized protein</fullName>
    </submittedName>
</protein>
<reference evidence="1 2" key="1">
    <citation type="submission" date="2019-02" db="EMBL/GenBank/DDBJ databases">
        <title>Arundinibacter roseus gen. nov., sp. nov., a new member of the family Cytophagaceae.</title>
        <authorList>
            <person name="Szuroczki S."/>
            <person name="Khayer B."/>
            <person name="Sproer C."/>
            <person name="Toumi M."/>
            <person name="Szabo A."/>
            <person name="Felfoldi T."/>
            <person name="Schumann P."/>
            <person name="Toth E."/>
        </authorList>
    </citation>
    <scope>NUCLEOTIDE SEQUENCE [LARGE SCALE GENOMIC DNA]</scope>
    <source>
        <strain evidence="1 2">DMA-k-7a</strain>
    </source>
</reference>
<keyword evidence="2" id="KW-1185">Reference proteome</keyword>
<organism evidence="1 2">
    <name type="scientific">Arundinibacter roseus</name>
    <dbReference type="NCBI Taxonomy" id="2070510"/>
    <lineage>
        <taxon>Bacteria</taxon>
        <taxon>Pseudomonadati</taxon>
        <taxon>Bacteroidota</taxon>
        <taxon>Cytophagia</taxon>
        <taxon>Cytophagales</taxon>
        <taxon>Spirosomataceae</taxon>
        <taxon>Arundinibacter</taxon>
    </lineage>
</organism>
<dbReference type="Proteomes" id="UP000295706">
    <property type="component" value="Unassembled WGS sequence"/>
</dbReference>
<dbReference type="OrthoDB" id="194359at2"/>
<name>A0A4R4K8Z8_9BACT</name>
<accession>A0A4R4K8Z8</accession>
<evidence type="ECO:0000313" key="2">
    <source>
        <dbReference type="Proteomes" id="UP000295706"/>
    </source>
</evidence>
<proteinExistence type="predicted"/>